<protein>
    <submittedName>
        <fullName evidence="2">Uncharacterized protein</fullName>
    </submittedName>
</protein>
<proteinExistence type="predicted"/>
<accession>A0AAN6H1E4</accession>
<sequence>MPREGPPPNADPNATPSATYTSEIGSAVAPRRRRHREDQVEHAYELQRDAAIKGAAIWTMLGGSGVIMSHYLFPGFRRQTLAFKAFLVSGGMSIEPLVFGPTSADRHNADIHVTNCNNRNFWRAPPEATIFGLVVGADTVLLSHESKERSEEHAIRNRARLELGRRGIVASESEIERWKEEVRRDYYARIAKEQEQATQQRRPEGVTQPQHGVGMGTEQ</sequence>
<evidence type="ECO:0000313" key="3">
    <source>
        <dbReference type="Proteomes" id="UP001176517"/>
    </source>
</evidence>
<gene>
    <name evidence="2" type="ORF">OC846_000222</name>
</gene>
<reference evidence="2" key="1">
    <citation type="journal article" date="2023" name="PhytoFront">
        <title>Draft Genome Resources of Seven Strains of Tilletia horrida, Causal Agent of Kernel Smut of Rice.</title>
        <authorList>
            <person name="Khanal S."/>
            <person name="Antony Babu S."/>
            <person name="Zhou X.G."/>
        </authorList>
    </citation>
    <scope>NUCLEOTIDE SEQUENCE</scope>
    <source>
        <strain evidence="2">TX6</strain>
    </source>
</reference>
<feature type="region of interest" description="Disordered" evidence="1">
    <location>
        <begin position="1"/>
        <end position="40"/>
    </location>
</feature>
<organism evidence="2 3">
    <name type="scientific">Tilletia horrida</name>
    <dbReference type="NCBI Taxonomy" id="155126"/>
    <lineage>
        <taxon>Eukaryota</taxon>
        <taxon>Fungi</taxon>
        <taxon>Dikarya</taxon>
        <taxon>Basidiomycota</taxon>
        <taxon>Ustilaginomycotina</taxon>
        <taxon>Exobasidiomycetes</taxon>
        <taxon>Tilletiales</taxon>
        <taxon>Tilletiaceae</taxon>
        <taxon>Tilletia</taxon>
    </lineage>
</organism>
<feature type="compositionally biased region" description="Polar residues" evidence="1">
    <location>
        <begin position="12"/>
        <end position="24"/>
    </location>
</feature>
<dbReference type="EMBL" id="JAPDMZ010000002">
    <property type="protein sequence ID" value="KAK0557927.1"/>
    <property type="molecule type" value="Genomic_DNA"/>
</dbReference>
<dbReference type="Proteomes" id="UP001176517">
    <property type="component" value="Unassembled WGS sequence"/>
</dbReference>
<feature type="compositionally biased region" description="Pro residues" evidence="1">
    <location>
        <begin position="1"/>
        <end position="10"/>
    </location>
</feature>
<feature type="region of interest" description="Disordered" evidence="1">
    <location>
        <begin position="193"/>
        <end position="219"/>
    </location>
</feature>
<evidence type="ECO:0000256" key="1">
    <source>
        <dbReference type="SAM" id="MobiDB-lite"/>
    </source>
</evidence>
<keyword evidence="3" id="KW-1185">Reference proteome</keyword>
<comment type="caution">
    <text evidence="2">The sequence shown here is derived from an EMBL/GenBank/DDBJ whole genome shotgun (WGS) entry which is preliminary data.</text>
</comment>
<evidence type="ECO:0000313" key="2">
    <source>
        <dbReference type="EMBL" id="KAK0557927.1"/>
    </source>
</evidence>
<dbReference type="AlphaFoldDB" id="A0AAN6H1E4"/>
<name>A0AAN6H1E4_9BASI</name>